<gene>
    <name evidence="1" type="ORF">MRATA1EN1_LOCUS24084</name>
</gene>
<keyword evidence="2" id="KW-1185">Reference proteome</keyword>
<accession>A0ABN8ZQR8</accession>
<dbReference type="Proteomes" id="UP001176941">
    <property type="component" value="Chromosome 4"/>
</dbReference>
<evidence type="ECO:0000313" key="1">
    <source>
        <dbReference type="EMBL" id="CAI9175122.1"/>
    </source>
</evidence>
<evidence type="ECO:0000313" key="2">
    <source>
        <dbReference type="Proteomes" id="UP001176941"/>
    </source>
</evidence>
<reference evidence="1" key="1">
    <citation type="submission" date="2023-04" db="EMBL/GenBank/DDBJ databases">
        <authorList>
            <consortium name="ELIXIR-Norway"/>
        </authorList>
    </citation>
    <scope>NUCLEOTIDE SEQUENCE [LARGE SCALE GENOMIC DNA]</scope>
</reference>
<sequence>MQPRRVPGRRQQELLRTGVTKEPGFLTRGTSCGATRTLAHGTQSHTAAWTPQPSAAPGCSQMPPVLAPRHLPAPLLIPSVPSLLSHVTGTEGMVTAQTAALTQAHRAGPPPLAAMASSRPLAVNTYTTG</sequence>
<dbReference type="EMBL" id="OX459940">
    <property type="protein sequence ID" value="CAI9175122.1"/>
    <property type="molecule type" value="Genomic_DNA"/>
</dbReference>
<proteinExistence type="predicted"/>
<protein>
    <submittedName>
        <fullName evidence="1">Uncharacterized protein</fullName>
    </submittedName>
</protein>
<organism evidence="1 2">
    <name type="scientific">Rangifer tarandus platyrhynchus</name>
    <name type="common">Svalbard reindeer</name>
    <dbReference type="NCBI Taxonomy" id="3082113"/>
    <lineage>
        <taxon>Eukaryota</taxon>
        <taxon>Metazoa</taxon>
        <taxon>Chordata</taxon>
        <taxon>Craniata</taxon>
        <taxon>Vertebrata</taxon>
        <taxon>Euteleostomi</taxon>
        <taxon>Mammalia</taxon>
        <taxon>Eutheria</taxon>
        <taxon>Laurasiatheria</taxon>
        <taxon>Artiodactyla</taxon>
        <taxon>Ruminantia</taxon>
        <taxon>Pecora</taxon>
        <taxon>Cervidae</taxon>
        <taxon>Odocoileinae</taxon>
        <taxon>Rangifer</taxon>
    </lineage>
</organism>
<name>A0ABN8ZQR8_RANTA</name>